<evidence type="ECO:0000313" key="1">
    <source>
        <dbReference type="EMBL" id="MBW0496855.1"/>
    </source>
</evidence>
<accession>A0A9Q3HCB1</accession>
<organism evidence="1 2">
    <name type="scientific">Austropuccinia psidii MF-1</name>
    <dbReference type="NCBI Taxonomy" id="1389203"/>
    <lineage>
        <taxon>Eukaryota</taxon>
        <taxon>Fungi</taxon>
        <taxon>Dikarya</taxon>
        <taxon>Basidiomycota</taxon>
        <taxon>Pucciniomycotina</taxon>
        <taxon>Pucciniomycetes</taxon>
        <taxon>Pucciniales</taxon>
        <taxon>Sphaerophragmiaceae</taxon>
        <taxon>Austropuccinia</taxon>
    </lineage>
</organism>
<dbReference type="OrthoDB" id="3344688at2759"/>
<sequence length="98" mass="10822">MSDCRPVATPLLPNKHLYPATEDKELAFNSLGISYCSFIGSINYLSTATCPDLSFPVPQAARPSTLEGFSPRPMLSSRYTKSGPCLFKTWLMWVGCLQ</sequence>
<evidence type="ECO:0000313" key="2">
    <source>
        <dbReference type="Proteomes" id="UP000765509"/>
    </source>
</evidence>
<keyword evidence="2" id="KW-1185">Reference proteome</keyword>
<dbReference type="AlphaFoldDB" id="A0A9Q3HCB1"/>
<dbReference type="Proteomes" id="UP000765509">
    <property type="component" value="Unassembled WGS sequence"/>
</dbReference>
<protein>
    <submittedName>
        <fullName evidence="1">Uncharacterized protein</fullName>
    </submittedName>
</protein>
<dbReference type="EMBL" id="AVOT02013867">
    <property type="protein sequence ID" value="MBW0496855.1"/>
    <property type="molecule type" value="Genomic_DNA"/>
</dbReference>
<gene>
    <name evidence="1" type="ORF">O181_036570</name>
</gene>
<reference evidence="1" key="1">
    <citation type="submission" date="2021-03" db="EMBL/GenBank/DDBJ databases">
        <title>Draft genome sequence of rust myrtle Austropuccinia psidii MF-1, a brazilian biotype.</title>
        <authorList>
            <person name="Quecine M.C."/>
            <person name="Pachon D.M.R."/>
            <person name="Bonatelli M.L."/>
            <person name="Correr F.H."/>
            <person name="Franceschini L.M."/>
            <person name="Leite T.F."/>
            <person name="Margarido G.R.A."/>
            <person name="Almeida C.A."/>
            <person name="Ferrarezi J.A."/>
            <person name="Labate C.A."/>
        </authorList>
    </citation>
    <scope>NUCLEOTIDE SEQUENCE</scope>
    <source>
        <strain evidence="1">MF-1</strain>
    </source>
</reference>
<comment type="caution">
    <text evidence="1">The sequence shown here is derived from an EMBL/GenBank/DDBJ whole genome shotgun (WGS) entry which is preliminary data.</text>
</comment>
<proteinExistence type="predicted"/>
<name>A0A9Q3HCB1_9BASI</name>